<evidence type="ECO:0000256" key="9">
    <source>
        <dbReference type="ARBA" id="ARBA00023012"/>
    </source>
</evidence>
<evidence type="ECO:0000313" key="13">
    <source>
        <dbReference type="EMBL" id="HJC63633.1"/>
    </source>
</evidence>
<proteinExistence type="predicted"/>
<keyword evidence="5" id="KW-0808">Transferase</keyword>
<dbReference type="InterPro" id="IPR005467">
    <property type="entry name" value="His_kinase_dom"/>
</dbReference>
<dbReference type="SUPFAM" id="SSF55874">
    <property type="entry name" value="ATPase domain of HSP90 chaperone/DNA topoisomerase II/histidine kinase"/>
    <property type="match status" value="1"/>
</dbReference>
<dbReference type="EMBL" id="DWVZ01000112">
    <property type="protein sequence ID" value="HJC63633.1"/>
    <property type="molecule type" value="Genomic_DNA"/>
</dbReference>
<dbReference type="PANTHER" id="PTHR45528">
    <property type="entry name" value="SENSOR HISTIDINE KINASE CPXA"/>
    <property type="match status" value="1"/>
</dbReference>
<name>A0A9D2PM74_9FIRM</name>
<evidence type="ECO:0000256" key="7">
    <source>
        <dbReference type="ARBA" id="ARBA00022777"/>
    </source>
</evidence>
<evidence type="ECO:0000259" key="12">
    <source>
        <dbReference type="PROSITE" id="PS50109"/>
    </source>
</evidence>
<comment type="caution">
    <text evidence="13">The sequence shown here is derived from an EMBL/GenBank/DDBJ whole genome shotgun (WGS) entry which is preliminary data.</text>
</comment>
<dbReference type="CDD" id="cd00082">
    <property type="entry name" value="HisKA"/>
    <property type="match status" value="1"/>
</dbReference>
<keyword evidence="4" id="KW-0597">Phosphoprotein</keyword>
<dbReference type="PANTHER" id="PTHR45528:SF8">
    <property type="entry name" value="HISTIDINE KINASE"/>
    <property type="match status" value="1"/>
</dbReference>
<dbReference type="SUPFAM" id="SSF47384">
    <property type="entry name" value="Homodimeric domain of signal transducing histidine kinase"/>
    <property type="match status" value="1"/>
</dbReference>
<dbReference type="InterPro" id="IPR036890">
    <property type="entry name" value="HATPase_C_sf"/>
</dbReference>
<keyword evidence="10 11" id="KW-0472">Membrane</keyword>
<dbReference type="InterPro" id="IPR050398">
    <property type="entry name" value="HssS/ArlS-like"/>
</dbReference>
<dbReference type="SMART" id="SM00388">
    <property type="entry name" value="HisKA"/>
    <property type="match status" value="1"/>
</dbReference>
<dbReference type="EC" id="2.7.13.3" evidence="3"/>
<dbReference type="InterPro" id="IPR036097">
    <property type="entry name" value="HisK_dim/P_sf"/>
</dbReference>
<dbReference type="Gene3D" id="1.10.287.130">
    <property type="match status" value="1"/>
</dbReference>
<organism evidence="13 14">
    <name type="scientific">Candidatus Blautia merdavium</name>
    <dbReference type="NCBI Taxonomy" id="2838494"/>
    <lineage>
        <taxon>Bacteria</taxon>
        <taxon>Bacillati</taxon>
        <taxon>Bacillota</taxon>
        <taxon>Clostridia</taxon>
        <taxon>Lachnospirales</taxon>
        <taxon>Lachnospiraceae</taxon>
        <taxon>Blautia</taxon>
    </lineage>
</organism>
<evidence type="ECO:0000256" key="11">
    <source>
        <dbReference type="SAM" id="Phobius"/>
    </source>
</evidence>
<evidence type="ECO:0000256" key="2">
    <source>
        <dbReference type="ARBA" id="ARBA00004141"/>
    </source>
</evidence>
<dbReference type="InterPro" id="IPR003594">
    <property type="entry name" value="HATPase_dom"/>
</dbReference>
<dbReference type="AlphaFoldDB" id="A0A9D2PM74"/>
<dbReference type="Proteomes" id="UP000823886">
    <property type="component" value="Unassembled WGS sequence"/>
</dbReference>
<dbReference type="Pfam" id="PF00512">
    <property type="entry name" value="HisKA"/>
    <property type="match status" value="1"/>
</dbReference>
<dbReference type="Pfam" id="PF02518">
    <property type="entry name" value="HATPase_c"/>
    <property type="match status" value="1"/>
</dbReference>
<dbReference type="PRINTS" id="PR01780">
    <property type="entry name" value="LANTIREGPROT"/>
</dbReference>
<reference evidence="13" key="1">
    <citation type="journal article" date="2021" name="PeerJ">
        <title>Extensive microbial diversity within the chicken gut microbiome revealed by metagenomics and culture.</title>
        <authorList>
            <person name="Gilroy R."/>
            <person name="Ravi A."/>
            <person name="Getino M."/>
            <person name="Pursley I."/>
            <person name="Horton D.L."/>
            <person name="Alikhan N.F."/>
            <person name="Baker D."/>
            <person name="Gharbi K."/>
            <person name="Hall N."/>
            <person name="Watson M."/>
            <person name="Adriaenssens E.M."/>
            <person name="Foster-Nyarko E."/>
            <person name="Jarju S."/>
            <person name="Secka A."/>
            <person name="Antonio M."/>
            <person name="Oren A."/>
            <person name="Chaudhuri R.R."/>
            <person name="La Ragione R."/>
            <person name="Hildebrand F."/>
            <person name="Pallen M.J."/>
        </authorList>
    </citation>
    <scope>NUCLEOTIDE SEQUENCE</scope>
    <source>
        <strain evidence="13">ChiBcec2-3848</strain>
    </source>
</reference>
<evidence type="ECO:0000256" key="6">
    <source>
        <dbReference type="ARBA" id="ARBA00022692"/>
    </source>
</evidence>
<evidence type="ECO:0000256" key="10">
    <source>
        <dbReference type="ARBA" id="ARBA00023136"/>
    </source>
</evidence>
<evidence type="ECO:0000256" key="1">
    <source>
        <dbReference type="ARBA" id="ARBA00000085"/>
    </source>
</evidence>
<evidence type="ECO:0000256" key="8">
    <source>
        <dbReference type="ARBA" id="ARBA00022989"/>
    </source>
</evidence>
<keyword evidence="8 11" id="KW-1133">Transmembrane helix</keyword>
<evidence type="ECO:0000256" key="5">
    <source>
        <dbReference type="ARBA" id="ARBA00022679"/>
    </source>
</evidence>
<keyword evidence="9" id="KW-0902">Two-component regulatory system</keyword>
<keyword evidence="6 11" id="KW-0812">Transmembrane</keyword>
<dbReference type="SMART" id="SM00387">
    <property type="entry name" value="HATPase_c"/>
    <property type="match status" value="1"/>
</dbReference>
<dbReference type="PROSITE" id="PS50109">
    <property type="entry name" value="HIS_KIN"/>
    <property type="match status" value="1"/>
</dbReference>
<dbReference type="GO" id="GO:0005886">
    <property type="term" value="C:plasma membrane"/>
    <property type="evidence" value="ECO:0007669"/>
    <property type="project" value="TreeGrafter"/>
</dbReference>
<evidence type="ECO:0000256" key="4">
    <source>
        <dbReference type="ARBA" id="ARBA00022553"/>
    </source>
</evidence>
<comment type="subcellular location">
    <subcellularLocation>
        <location evidence="2">Membrane</location>
        <topology evidence="2">Multi-pass membrane protein</topology>
    </subcellularLocation>
</comment>
<dbReference type="Gene3D" id="6.10.340.10">
    <property type="match status" value="1"/>
</dbReference>
<protein>
    <recommendedName>
        <fullName evidence="3">histidine kinase</fullName>
        <ecNumber evidence="3">2.7.13.3</ecNumber>
    </recommendedName>
</protein>
<comment type="catalytic activity">
    <reaction evidence="1">
        <text>ATP + protein L-histidine = ADP + protein N-phospho-L-histidine.</text>
        <dbReference type="EC" id="2.7.13.3"/>
    </reaction>
</comment>
<dbReference type="InterPro" id="IPR003661">
    <property type="entry name" value="HisK_dim/P_dom"/>
</dbReference>
<accession>A0A9D2PM74</accession>
<evidence type="ECO:0000256" key="3">
    <source>
        <dbReference type="ARBA" id="ARBA00012438"/>
    </source>
</evidence>
<sequence>MGMKKPSSLKTAFWRFLFMLLGGLLGAVAVPFLFVTVSTTLGVTTYGNYSEIRANELAPILAATPDLSDVQIPMGIEYALLDKNYQLIETTLDENELEQAMRYATTGTIDQNLQKRYLLVTRENEYVVLQYYIGAQYTNEWMNKYLPSPDILLIVLIAAGGIFVCLLLTARFAQKLRLQLVPLFEATSEVAKQNLDFEVGHSNIKEFEDVLISFSHMKESLKASLEHQWKAEQMQKEQIAALAHDLKTPLTVIQGNADLISETELDEEQCLYAEYIISSSEQMQLYIRTLIDISRAATGYQLHVEDIDLPAYVEQLQRQIGALCQTKKIGLQMEIEHLPAVLSADKLLLERAIMNVVNNALDYSQQDSSISISITGGKGNLQILVTDAGPGFSQEDLLHAEEQFYMADHSRSSNLHFGMGLFITKSIVQQHGGQLILSNSEKTGGAQVTMKIPD</sequence>
<gene>
    <name evidence="13" type="ORF">H9753_08450</name>
</gene>
<reference evidence="13" key="2">
    <citation type="submission" date="2021-04" db="EMBL/GenBank/DDBJ databases">
        <authorList>
            <person name="Gilroy R."/>
        </authorList>
    </citation>
    <scope>NUCLEOTIDE SEQUENCE</scope>
    <source>
        <strain evidence="13">ChiBcec2-3848</strain>
    </source>
</reference>
<dbReference type="Gene3D" id="3.30.565.10">
    <property type="entry name" value="Histidine kinase-like ATPase, C-terminal domain"/>
    <property type="match status" value="1"/>
</dbReference>
<feature type="transmembrane region" description="Helical" evidence="11">
    <location>
        <begin position="12"/>
        <end position="34"/>
    </location>
</feature>
<evidence type="ECO:0000313" key="14">
    <source>
        <dbReference type="Proteomes" id="UP000823886"/>
    </source>
</evidence>
<dbReference type="GO" id="GO:0000155">
    <property type="term" value="F:phosphorelay sensor kinase activity"/>
    <property type="evidence" value="ECO:0007669"/>
    <property type="project" value="InterPro"/>
</dbReference>
<dbReference type="InterPro" id="IPR008358">
    <property type="entry name" value="Sig_transdc_His_kin/Pase_MprB"/>
</dbReference>
<keyword evidence="7 13" id="KW-0418">Kinase</keyword>
<feature type="transmembrane region" description="Helical" evidence="11">
    <location>
        <begin position="151"/>
        <end position="170"/>
    </location>
</feature>
<feature type="domain" description="Histidine kinase" evidence="12">
    <location>
        <begin position="241"/>
        <end position="454"/>
    </location>
</feature>